<accession>A0ABU7SC51</accession>
<dbReference type="InterPro" id="IPR001099">
    <property type="entry name" value="Chalcone/stilbene_synt_N"/>
</dbReference>
<name>A0ABU7SC51_9ACTN</name>
<feature type="domain" description="Chalcone/stilbene synthase C-terminal" evidence="4">
    <location>
        <begin position="228"/>
        <end position="353"/>
    </location>
</feature>
<dbReference type="InterPro" id="IPR012328">
    <property type="entry name" value="Chalcone/stilbene_synt_C"/>
</dbReference>
<dbReference type="CDD" id="cd00831">
    <property type="entry name" value="CHS_like"/>
    <property type="match status" value="1"/>
</dbReference>
<dbReference type="EMBL" id="JAZGQL010000007">
    <property type="protein sequence ID" value="MEE6307523.1"/>
    <property type="molecule type" value="Genomic_DNA"/>
</dbReference>
<gene>
    <name evidence="5" type="ORF">V1634_11890</name>
</gene>
<evidence type="ECO:0000313" key="6">
    <source>
        <dbReference type="Proteomes" id="UP001339911"/>
    </source>
</evidence>
<comment type="caution">
    <text evidence="5">The sequence shown here is derived from an EMBL/GenBank/DDBJ whole genome shotgun (WGS) entry which is preliminary data.</text>
</comment>
<dbReference type="PIRSF" id="PIRSF000451">
    <property type="entry name" value="PKS_III"/>
    <property type="match status" value="1"/>
</dbReference>
<protein>
    <submittedName>
        <fullName evidence="5">Type III polyketide synthase</fullName>
    </submittedName>
</protein>
<proteinExistence type="inferred from homology"/>
<dbReference type="Gene3D" id="3.40.47.10">
    <property type="match status" value="2"/>
</dbReference>
<evidence type="ECO:0000256" key="1">
    <source>
        <dbReference type="ARBA" id="ARBA00005531"/>
    </source>
</evidence>
<dbReference type="PANTHER" id="PTHR11877:SF46">
    <property type="entry name" value="TYPE III POLYKETIDE SYNTHASE A"/>
    <property type="match status" value="1"/>
</dbReference>
<organism evidence="5 6">
    <name type="scientific">Plantactinospora veratri</name>
    <dbReference type="NCBI Taxonomy" id="1436122"/>
    <lineage>
        <taxon>Bacteria</taxon>
        <taxon>Bacillati</taxon>
        <taxon>Actinomycetota</taxon>
        <taxon>Actinomycetes</taxon>
        <taxon>Micromonosporales</taxon>
        <taxon>Micromonosporaceae</taxon>
        <taxon>Plantactinospora</taxon>
    </lineage>
</organism>
<dbReference type="Pfam" id="PF00195">
    <property type="entry name" value="Chal_sti_synt_N"/>
    <property type="match status" value="1"/>
</dbReference>
<dbReference type="InterPro" id="IPR011141">
    <property type="entry name" value="Polyketide_synthase_type-III"/>
</dbReference>
<keyword evidence="2" id="KW-0808">Transferase</keyword>
<dbReference type="InterPro" id="IPR016039">
    <property type="entry name" value="Thiolase-like"/>
</dbReference>
<feature type="domain" description="Chalcone/stilbene synthase N-terminal" evidence="3">
    <location>
        <begin position="16"/>
        <end position="208"/>
    </location>
</feature>
<evidence type="ECO:0000259" key="3">
    <source>
        <dbReference type="Pfam" id="PF00195"/>
    </source>
</evidence>
<dbReference type="RefSeq" id="WP_331207806.1">
    <property type="nucleotide sequence ID" value="NZ_JAZGQL010000007.1"/>
</dbReference>
<dbReference type="SUPFAM" id="SSF53901">
    <property type="entry name" value="Thiolase-like"/>
    <property type="match status" value="1"/>
</dbReference>
<evidence type="ECO:0000313" key="5">
    <source>
        <dbReference type="EMBL" id="MEE6307523.1"/>
    </source>
</evidence>
<evidence type="ECO:0000256" key="2">
    <source>
        <dbReference type="ARBA" id="ARBA00022679"/>
    </source>
</evidence>
<keyword evidence="6" id="KW-1185">Reference proteome</keyword>
<dbReference type="PANTHER" id="PTHR11877">
    <property type="entry name" value="HYDROXYMETHYLGLUTARYL-COA SYNTHASE"/>
    <property type="match status" value="1"/>
</dbReference>
<dbReference type="Pfam" id="PF02797">
    <property type="entry name" value="Chal_sti_synt_C"/>
    <property type="match status" value="1"/>
</dbReference>
<evidence type="ECO:0000259" key="4">
    <source>
        <dbReference type="Pfam" id="PF02797"/>
    </source>
</evidence>
<comment type="similarity">
    <text evidence="1">Belongs to the thiolase-like superfamily. Chalcone/stilbene synthases family.</text>
</comment>
<sequence>MGSGSGPESCGVIAGVGVALPPTASQQELWAGFFAGHFSGATRALAERIFANSGVRQRQAAVNPLLEDVSDWPTERRMRRYQIEALPLGKEAVGRALTDAGLSADQVGLFVVCSCTGYATPGLDILLARDMGMAPDTQRMFVGHMGCYAALPGLAAANDFVTARGRPALLLCAELTSLHIQPSTARMDTQQIISHALFSDAAVAVVVAPGSRPGYAVREVTAVTDTSTADHMTWELTDTGFRMGLSPKVPQVLAAHVGDLVAALLDRHGRRIGEVDGWAVHPGGPRILNVVETELGLPPEAMAASRAVLDEYGNCSSPTSLLILERLRRAAVPPRTVVMLAFGPGLTLYAALLDRQPGAARADGIRPVHETGRGGGS</sequence>
<dbReference type="Proteomes" id="UP001339911">
    <property type="component" value="Unassembled WGS sequence"/>
</dbReference>
<reference evidence="5 6" key="1">
    <citation type="submission" date="2024-01" db="EMBL/GenBank/DDBJ databases">
        <title>Genome insights into Plantactinospora veratri sp. nov.</title>
        <authorList>
            <person name="Wang L."/>
        </authorList>
    </citation>
    <scope>NUCLEOTIDE SEQUENCE [LARGE SCALE GENOMIC DNA]</scope>
    <source>
        <strain evidence="5 6">NEAU-FHS4</strain>
    </source>
</reference>